<evidence type="ECO:0000259" key="1">
    <source>
        <dbReference type="PROSITE" id="PS51363"/>
    </source>
</evidence>
<dbReference type="Pfam" id="PF02020">
    <property type="entry name" value="W2"/>
    <property type="match status" value="1"/>
</dbReference>
<keyword evidence="3" id="KW-1185">Reference proteome</keyword>
<evidence type="ECO:0000313" key="2">
    <source>
        <dbReference type="EMBL" id="PXF40144.1"/>
    </source>
</evidence>
<dbReference type="AlphaFoldDB" id="A0A2V3IDJ8"/>
<dbReference type="Gene3D" id="1.25.40.180">
    <property type="match status" value="1"/>
</dbReference>
<protein>
    <recommendedName>
        <fullName evidence="1">W2 domain-containing protein</fullName>
    </recommendedName>
</protein>
<sequence>MIESFTYEDTEHSTQTATHMARMLGPNGTLLMYMFKAMFDKDFLEGSGILNWAANERREVEAGHKDGSLLNTMADFLVWLESSDDEDEKDEEYRNNCTS</sequence>
<gene>
    <name evidence="2" type="ORF">BWQ96_10146</name>
</gene>
<feature type="domain" description="W2" evidence="1">
    <location>
        <begin position="1"/>
        <end position="90"/>
    </location>
</feature>
<dbReference type="EMBL" id="NBIV01000354">
    <property type="protein sequence ID" value="PXF40144.1"/>
    <property type="molecule type" value="Genomic_DNA"/>
</dbReference>
<dbReference type="Proteomes" id="UP000247409">
    <property type="component" value="Unassembled WGS sequence"/>
</dbReference>
<name>A0A2V3IDJ8_9FLOR</name>
<dbReference type="OrthoDB" id="424572at2759"/>
<reference evidence="2 3" key="1">
    <citation type="journal article" date="2018" name="Mol. Biol. Evol.">
        <title>Analysis of the draft genome of the red seaweed Gracilariopsis chorda provides insights into genome size evolution in Rhodophyta.</title>
        <authorList>
            <person name="Lee J."/>
            <person name="Yang E.C."/>
            <person name="Graf L."/>
            <person name="Yang J.H."/>
            <person name="Qiu H."/>
            <person name="Zel Zion U."/>
            <person name="Chan C.X."/>
            <person name="Stephens T.G."/>
            <person name="Weber A.P.M."/>
            <person name="Boo G.H."/>
            <person name="Boo S.M."/>
            <person name="Kim K.M."/>
            <person name="Shin Y."/>
            <person name="Jung M."/>
            <person name="Lee S.J."/>
            <person name="Yim H.S."/>
            <person name="Lee J.H."/>
            <person name="Bhattacharya D."/>
            <person name="Yoon H.S."/>
        </authorList>
    </citation>
    <scope>NUCLEOTIDE SEQUENCE [LARGE SCALE GENOMIC DNA]</scope>
    <source>
        <strain evidence="2 3">SKKU-2015</strain>
        <tissue evidence="2">Whole body</tissue>
    </source>
</reference>
<organism evidence="2 3">
    <name type="scientific">Gracilariopsis chorda</name>
    <dbReference type="NCBI Taxonomy" id="448386"/>
    <lineage>
        <taxon>Eukaryota</taxon>
        <taxon>Rhodophyta</taxon>
        <taxon>Florideophyceae</taxon>
        <taxon>Rhodymeniophycidae</taxon>
        <taxon>Gracilariales</taxon>
        <taxon>Gracilariaceae</taxon>
        <taxon>Gracilariopsis</taxon>
    </lineage>
</organism>
<accession>A0A2V3IDJ8</accession>
<comment type="caution">
    <text evidence="2">The sequence shown here is derived from an EMBL/GenBank/DDBJ whole genome shotgun (WGS) entry which is preliminary data.</text>
</comment>
<evidence type="ECO:0000313" key="3">
    <source>
        <dbReference type="Proteomes" id="UP000247409"/>
    </source>
</evidence>
<dbReference type="PROSITE" id="PS51363">
    <property type="entry name" value="W2"/>
    <property type="match status" value="1"/>
</dbReference>
<dbReference type="InterPro" id="IPR003307">
    <property type="entry name" value="W2_domain"/>
</dbReference>
<proteinExistence type="predicted"/>